<comment type="catalytic activity">
    <reaction evidence="5 6">
        <text>2-deoxy-D-ribose 5-phosphate = D-glyceraldehyde 3-phosphate + acetaldehyde</text>
        <dbReference type="Rhea" id="RHEA:12821"/>
        <dbReference type="ChEBI" id="CHEBI:15343"/>
        <dbReference type="ChEBI" id="CHEBI:59776"/>
        <dbReference type="ChEBI" id="CHEBI:62877"/>
        <dbReference type="EC" id="4.1.2.4"/>
    </reaction>
</comment>
<comment type="function">
    <text evidence="6">Catalyzes a reversible aldol reaction between acetaldehyde and D-glyceraldehyde 3-phosphate to generate 2-deoxy-D-ribose 5-phosphate.</text>
</comment>
<dbReference type="GO" id="GO:0004139">
    <property type="term" value="F:deoxyribose-phosphate aldolase activity"/>
    <property type="evidence" value="ECO:0007669"/>
    <property type="project" value="UniProtKB-EC"/>
</dbReference>
<comment type="caution">
    <text evidence="7">The sequence shown here is derived from an EMBL/GenBank/DDBJ whole genome shotgun (WGS) entry which is preliminary data.</text>
</comment>
<evidence type="ECO:0000256" key="1">
    <source>
        <dbReference type="ARBA" id="ARBA00010936"/>
    </source>
</evidence>
<dbReference type="InterPro" id="IPR028581">
    <property type="entry name" value="DeoC_typeI"/>
</dbReference>
<organism evidence="7 8">
    <name type="scientific">Halobacillus seohaensis</name>
    <dbReference type="NCBI Taxonomy" id="447421"/>
    <lineage>
        <taxon>Bacteria</taxon>
        <taxon>Bacillati</taxon>
        <taxon>Bacillota</taxon>
        <taxon>Bacilli</taxon>
        <taxon>Bacillales</taxon>
        <taxon>Bacillaceae</taxon>
        <taxon>Halobacillus</taxon>
    </lineage>
</organism>
<dbReference type="HAMAP" id="MF_00114">
    <property type="entry name" value="DeoC_type1"/>
    <property type="match status" value="1"/>
</dbReference>
<keyword evidence="8" id="KW-1185">Reference proteome</keyword>
<feature type="active site" description="Schiff-base intermediate with acetaldehyde" evidence="6">
    <location>
        <position position="154"/>
    </location>
</feature>
<dbReference type="InterPro" id="IPR002915">
    <property type="entry name" value="DeoC/FbaB/LacD_aldolase"/>
</dbReference>
<dbReference type="InterPro" id="IPR013785">
    <property type="entry name" value="Aldolase_TIM"/>
</dbReference>
<dbReference type="Pfam" id="PF01791">
    <property type="entry name" value="DeoC"/>
    <property type="match status" value="1"/>
</dbReference>
<evidence type="ECO:0000256" key="4">
    <source>
        <dbReference type="ARBA" id="ARBA00023270"/>
    </source>
</evidence>
<evidence type="ECO:0000256" key="5">
    <source>
        <dbReference type="ARBA" id="ARBA00048791"/>
    </source>
</evidence>
<evidence type="ECO:0000256" key="6">
    <source>
        <dbReference type="HAMAP-Rule" id="MF_00114"/>
    </source>
</evidence>
<comment type="similarity">
    <text evidence="1 6">Belongs to the DeoC/FbaB aldolase family. DeoC type 1 subfamily.</text>
</comment>
<accession>A0ABW2EIN5</accession>
<reference evidence="8" key="1">
    <citation type="journal article" date="2019" name="Int. J. Syst. Evol. Microbiol.">
        <title>The Global Catalogue of Microorganisms (GCM) 10K type strain sequencing project: providing services to taxonomists for standard genome sequencing and annotation.</title>
        <authorList>
            <consortium name="The Broad Institute Genomics Platform"/>
            <consortium name="The Broad Institute Genome Sequencing Center for Infectious Disease"/>
            <person name="Wu L."/>
            <person name="Ma J."/>
        </authorList>
    </citation>
    <scope>NUCLEOTIDE SEQUENCE [LARGE SCALE GENOMIC DNA]</scope>
    <source>
        <strain evidence="8">CGMCC 4.1621</strain>
    </source>
</reference>
<keyword evidence="4 6" id="KW-0704">Schiff base</keyword>
<name>A0ABW2EIN5_9BACI</name>
<proteinExistence type="inferred from homology"/>
<evidence type="ECO:0000256" key="3">
    <source>
        <dbReference type="ARBA" id="ARBA00023239"/>
    </source>
</evidence>
<dbReference type="PANTHER" id="PTHR10889">
    <property type="entry name" value="DEOXYRIBOSE-PHOSPHATE ALDOLASE"/>
    <property type="match status" value="1"/>
</dbReference>
<dbReference type="SUPFAM" id="SSF51569">
    <property type="entry name" value="Aldolase"/>
    <property type="match status" value="1"/>
</dbReference>
<dbReference type="NCBIfam" id="TIGR00126">
    <property type="entry name" value="deoC"/>
    <property type="match status" value="1"/>
</dbReference>
<keyword evidence="2 6" id="KW-0963">Cytoplasm</keyword>
<evidence type="ECO:0000313" key="7">
    <source>
        <dbReference type="EMBL" id="MFC7060680.1"/>
    </source>
</evidence>
<gene>
    <name evidence="6 7" type="primary">deoC</name>
    <name evidence="7" type="ORF">ACFQIC_02190</name>
</gene>
<sequence>MEQNLAKLIDHTQLKPDTTKAKIEEICKEAREYNFMSVCVNPYWVSYCKELLEGTDVKVCTVIGFPLGATTTETKVFETRQAIENGATEVDMVINVGELKSGNTDFVKKDIESVVNEAKSKALVKVIIETSLLSEEEKTTASELTKLGGADFVKTSTGFSGGGATVEDISLMRKVVGPDLGVKASGGIRDYKGAKAIIEAGATRIGASAGIAIINGEQGTSDY</sequence>
<dbReference type="EMBL" id="JBHSZV010000004">
    <property type="protein sequence ID" value="MFC7060680.1"/>
    <property type="molecule type" value="Genomic_DNA"/>
</dbReference>
<dbReference type="EC" id="4.1.2.4" evidence="6"/>
<dbReference type="PANTHER" id="PTHR10889:SF1">
    <property type="entry name" value="DEOXYRIBOSE-PHOSPHATE ALDOLASE"/>
    <property type="match status" value="1"/>
</dbReference>
<dbReference type="SMART" id="SM01133">
    <property type="entry name" value="DeoC"/>
    <property type="match status" value="1"/>
</dbReference>
<dbReference type="Proteomes" id="UP001596410">
    <property type="component" value="Unassembled WGS sequence"/>
</dbReference>
<dbReference type="RefSeq" id="WP_204706841.1">
    <property type="nucleotide sequence ID" value="NZ_JBHSZV010000004.1"/>
</dbReference>
<feature type="active site" description="Proton donor/acceptor" evidence="6">
    <location>
        <position position="183"/>
    </location>
</feature>
<comment type="pathway">
    <text evidence="6">Carbohydrate degradation; 2-deoxy-D-ribose 1-phosphate degradation; D-glyceraldehyde 3-phosphate and acetaldehyde from 2-deoxy-alpha-D-ribose 1-phosphate: step 2/2.</text>
</comment>
<dbReference type="Gene3D" id="3.20.20.70">
    <property type="entry name" value="Aldolase class I"/>
    <property type="match status" value="1"/>
</dbReference>
<protein>
    <recommendedName>
        <fullName evidence="6">Deoxyribose-phosphate aldolase</fullName>
        <shortName evidence="6">DERA</shortName>
        <ecNumber evidence="6">4.1.2.4</ecNumber>
    </recommendedName>
    <alternativeName>
        <fullName evidence="6">2-deoxy-D-ribose 5-phosphate aldolase</fullName>
    </alternativeName>
    <alternativeName>
        <fullName evidence="6">Phosphodeoxyriboaldolase</fullName>
        <shortName evidence="6">Deoxyriboaldolase</shortName>
    </alternativeName>
</protein>
<evidence type="ECO:0000256" key="2">
    <source>
        <dbReference type="ARBA" id="ARBA00022490"/>
    </source>
</evidence>
<comment type="subcellular location">
    <subcellularLocation>
        <location evidence="6">Cytoplasm</location>
    </subcellularLocation>
</comment>
<evidence type="ECO:0000313" key="8">
    <source>
        <dbReference type="Proteomes" id="UP001596410"/>
    </source>
</evidence>
<dbReference type="InterPro" id="IPR011343">
    <property type="entry name" value="DeoC"/>
</dbReference>
<dbReference type="CDD" id="cd00959">
    <property type="entry name" value="DeoC"/>
    <property type="match status" value="1"/>
</dbReference>
<dbReference type="PIRSF" id="PIRSF001357">
    <property type="entry name" value="DeoC"/>
    <property type="match status" value="1"/>
</dbReference>
<keyword evidence="3 6" id="KW-0456">Lyase</keyword>
<feature type="active site" description="Proton donor/acceptor" evidence="6">
    <location>
        <position position="91"/>
    </location>
</feature>